<evidence type="ECO:0000256" key="5">
    <source>
        <dbReference type="ARBA" id="ARBA00023136"/>
    </source>
</evidence>
<name>A0ABS8HR63_9FIRM</name>
<feature type="transmembrane region" description="Helical" evidence="6">
    <location>
        <begin position="82"/>
        <end position="115"/>
    </location>
</feature>
<dbReference type="Gene3D" id="1.20.1250.20">
    <property type="entry name" value="MFS general substrate transporter like domains"/>
    <property type="match status" value="2"/>
</dbReference>
<comment type="caution">
    <text evidence="8">The sequence shown here is derived from an EMBL/GenBank/DDBJ whole genome shotgun (WGS) entry which is preliminary data.</text>
</comment>
<protein>
    <submittedName>
        <fullName evidence="8">MFS transporter</fullName>
    </submittedName>
</protein>
<evidence type="ECO:0000313" key="9">
    <source>
        <dbReference type="Proteomes" id="UP001165492"/>
    </source>
</evidence>
<proteinExistence type="predicted"/>
<feature type="transmembrane region" description="Helical" evidence="6">
    <location>
        <begin position="58"/>
        <end position="75"/>
    </location>
</feature>
<dbReference type="PANTHER" id="PTHR43129:SF1">
    <property type="entry name" value="FOSMIDOMYCIN RESISTANCE PROTEIN"/>
    <property type="match status" value="1"/>
</dbReference>
<gene>
    <name evidence="8" type="ORF">LMF89_09895</name>
</gene>
<dbReference type="InterPro" id="IPR011701">
    <property type="entry name" value="MFS"/>
</dbReference>
<evidence type="ECO:0000256" key="3">
    <source>
        <dbReference type="ARBA" id="ARBA00022692"/>
    </source>
</evidence>
<feature type="transmembrane region" description="Helical" evidence="6">
    <location>
        <begin position="16"/>
        <end position="38"/>
    </location>
</feature>
<evidence type="ECO:0000256" key="4">
    <source>
        <dbReference type="ARBA" id="ARBA00022989"/>
    </source>
</evidence>
<comment type="subcellular location">
    <subcellularLocation>
        <location evidence="1">Cell membrane</location>
        <topology evidence="1">Multi-pass membrane protein</topology>
    </subcellularLocation>
</comment>
<dbReference type="RefSeq" id="WP_229534895.1">
    <property type="nucleotide sequence ID" value="NZ_JAJHJB010000011.1"/>
</dbReference>
<feature type="domain" description="Major facilitator superfamily (MFS) profile" evidence="7">
    <location>
        <begin position="16"/>
        <end position="397"/>
    </location>
</feature>
<evidence type="ECO:0000256" key="2">
    <source>
        <dbReference type="ARBA" id="ARBA00022448"/>
    </source>
</evidence>
<dbReference type="PANTHER" id="PTHR43129">
    <property type="entry name" value="FOSMIDOMYCIN RESISTANCE PROTEIN"/>
    <property type="match status" value="1"/>
</dbReference>
<keyword evidence="9" id="KW-1185">Reference proteome</keyword>
<keyword evidence="2" id="KW-0813">Transport</keyword>
<keyword evidence="3 6" id="KW-0812">Transmembrane</keyword>
<dbReference type="InterPro" id="IPR020846">
    <property type="entry name" value="MFS_dom"/>
</dbReference>
<dbReference type="EMBL" id="JAJHJB010000011">
    <property type="protein sequence ID" value="MCC5465665.1"/>
    <property type="molecule type" value="Genomic_DNA"/>
</dbReference>
<evidence type="ECO:0000313" key="8">
    <source>
        <dbReference type="EMBL" id="MCC5465665.1"/>
    </source>
</evidence>
<feature type="transmembrane region" description="Helical" evidence="6">
    <location>
        <begin position="343"/>
        <end position="362"/>
    </location>
</feature>
<dbReference type="Proteomes" id="UP001165492">
    <property type="component" value="Unassembled WGS sequence"/>
</dbReference>
<dbReference type="PROSITE" id="PS50850">
    <property type="entry name" value="MFS"/>
    <property type="match status" value="1"/>
</dbReference>
<feature type="transmembrane region" description="Helical" evidence="6">
    <location>
        <begin position="221"/>
        <end position="245"/>
    </location>
</feature>
<sequence length="397" mass="42429">MNKICDSKEMTKGKKVLFAGCLAHLIHDGFSDMLYIFFPIWQVQFSLTFAEIGLLKTLFSGSLAGFQVPAGFLASRMGEVKLLLLGTILTSAAVFMLGWAAAPIMVGCLLVIGGLGSSTQHPLSSSLISSAYPDKAERRTALSTFNVAGDFGKLLLPGMTALLIAQYNWMTASRFLGMLGMMSVIVIFLITKNIRQHSSTNEGKTETATLGCFAWKGNQSFWSLSMIGVIDSATRMGFLTFFPFLLQEKGAQVSLIGLALSLVFAGGAVGKYICGKLATKFGVLRTVVTTEMVTTLCILGILFLPLEPVLLLSPILGVALNGTSSVLYGSVPELVSDEQCKQAFAIFYTATIGSGAISPFLYGLASDMVGINIAVVMIAFVVLLTLPLTLRLRGKFA</sequence>
<feature type="transmembrane region" description="Helical" evidence="6">
    <location>
        <begin position="251"/>
        <end position="270"/>
    </location>
</feature>
<keyword evidence="4 6" id="KW-1133">Transmembrane helix</keyword>
<feature type="transmembrane region" description="Helical" evidence="6">
    <location>
        <begin position="310"/>
        <end position="331"/>
    </location>
</feature>
<evidence type="ECO:0000259" key="7">
    <source>
        <dbReference type="PROSITE" id="PS50850"/>
    </source>
</evidence>
<dbReference type="Pfam" id="PF07690">
    <property type="entry name" value="MFS_1"/>
    <property type="match status" value="2"/>
</dbReference>
<organism evidence="8 9">
    <name type="scientific">Pelosinus baikalensis</name>
    <dbReference type="NCBI Taxonomy" id="2892015"/>
    <lineage>
        <taxon>Bacteria</taxon>
        <taxon>Bacillati</taxon>
        <taxon>Bacillota</taxon>
        <taxon>Negativicutes</taxon>
        <taxon>Selenomonadales</taxon>
        <taxon>Sporomusaceae</taxon>
        <taxon>Pelosinus</taxon>
    </lineage>
</organism>
<dbReference type="InterPro" id="IPR036259">
    <property type="entry name" value="MFS_trans_sf"/>
</dbReference>
<feature type="transmembrane region" description="Helical" evidence="6">
    <location>
        <begin position="368"/>
        <end position="390"/>
    </location>
</feature>
<reference evidence="8" key="1">
    <citation type="submission" date="2021-11" db="EMBL/GenBank/DDBJ databases">
        <title>Description of a new species Pelosinus isolated from the bottom sediments of Lake Baikal.</title>
        <authorList>
            <person name="Zakharyuk A."/>
        </authorList>
    </citation>
    <scope>NUCLEOTIDE SEQUENCE</scope>
    <source>
        <strain evidence="8">Bkl1</strain>
    </source>
</reference>
<feature type="transmembrane region" description="Helical" evidence="6">
    <location>
        <begin position="172"/>
        <end position="190"/>
    </location>
</feature>
<evidence type="ECO:0000256" key="1">
    <source>
        <dbReference type="ARBA" id="ARBA00004651"/>
    </source>
</evidence>
<evidence type="ECO:0000256" key="6">
    <source>
        <dbReference type="SAM" id="Phobius"/>
    </source>
</evidence>
<feature type="transmembrane region" description="Helical" evidence="6">
    <location>
        <begin position="282"/>
        <end position="304"/>
    </location>
</feature>
<keyword evidence="5 6" id="KW-0472">Membrane</keyword>
<dbReference type="SUPFAM" id="SSF103473">
    <property type="entry name" value="MFS general substrate transporter"/>
    <property type="match status" value="1"/>
</dbReference>
<accession>A0ABS8HR63</accession>